<dbReference type="EMBL" id="OZ020110">
    <property type="protein sequence ID" value="CAK9263149.1"/>
    <property type="molecule type" value="Genomic_DNA"/>
</dbReference>
<keyword evidence="2" id="KW-1185">Reference proteome</keyword>
<reference evidence="1" key="1">
    <citation type="submission" date="2024-02" db="EMBL/GenBank/DDBJ databases">
        <authorList>
            <consortium name="ELIXIR-Norway"/>
            <consortium name="Elixir Norway"/>
        </authorList>
    </citation>
    <scope>NUCLEOTIDE SEQUENCE</scope>
</reference>
<accession>A0ABP0W8L9</accession>
<sequence length="76" mass="8615">MSHSFEQSSAVVKAKKGRRGKFKVRVTESVLPTQIRGRQRVCLILQSSLPSLSSQRKEYQQLQGVDPTSLWKLAED</sequence>
<gene>
    <name evidence="1" type="ORF">CSSPJE1EN1_LOCUS8627</name>
</gene>
<organism evidence="1 2">
    <name type="scientific">Sphagnum jensenii</name>
    <dbReference type="NCBI Taxonomy" id="128206"/>
    <lineage>
        <taxon>Eukaryota</taxon>
        <taxon>Viridiplantae</taxon>
        <taxon>Streptophyta</taxon>
        <taxon>Embryophyta</taxon>
        <taxon>Bryophyta</taxon>
        <taxon>Sphagnophytina</taxon>
        <taxon>Sphagnopsida</taxon>
        <taxon>Sphagnales</taxon>
        <taxon>Sphagnaceae</taxon>
        <taxon>Sphagnum</taxon>
    </lineage>
</organism>
<protein>
    <submittedName>
        <fullName evidence="1">Uncharacterized protein</fullName>
    </submittedName>
</protein>
<evidence type="ECO:0000313" key="1">
    <source>
        <dbReference type="EMBL" id="CAK9263149.1"/>
    </source>
</evidence>
<dbReference type="Proteomes" id="UP001497444">
    <property type="component" value="Chromosome 15"/>
</dbReference>
<proteinExistence type="predicted"/>
<name>A0ABP0W8L9_9BRYO</name>
<evidence type="ECO:0000313" key="2">
    <source>
        <dbReference type="Proteomes" id="UP001497444"/>
    </source>
</evidence>